<gene>
    <name evidence="2" type="ORF">ElP_29720</name>
</gene>
<dbReference type="Proteomes" id="UP000317835">
    <property type="component" value="Chromosome"/>
</dbReference>
<feature type="region of interest" description="Disordered" evidence="1">
    <location>
        <begin position="1"/>
        <end position="20"/>
    </location>
</feature>
<name>A0A518H2M1_9BACT</name>
<dbReference type="KEGG" id="tpla:ElP_29720"/>
<evidence type="ECO:0000313" key="3">
    <source>
        <dbReference type="Proteomes" id="UP000317835"/>
    </source>
</evidence>
<dbReference type="EMBL" id="CP036426">
    <property type="protein sequence ID" value="QDV35070.1"/>
    <property type="molecule type" value="Genomic_DNA"/>
</dbReference>
<dbReference type="AlphaFoldDB" id="A0A518H2M1"/>
<proteinExistence type="predicted"/>
<accession>A0A518H2M1</accession>
<sequence length="72" mass="7232">MSPPALPLRLPLSPRRRTEPAPAEAFLLPGGDGGAALAIVAGQGGEARIFEVSGGLLVVLGGGGRPGRRPPR</sequence>
<protein>
    <submittedName>
        <fullName evidence="2">Uncharacterized protein</fullName>
    </submittedName>
</protein>
<evidence type="ECO:0000313" key="2">
    <source>
        <dbReference type="EMBL" id="QDV35070.1"/>
    </source>
</evidence>
<keyword evidence="3" id="KW-1185">Reference proteome</keyword>
<evidence type="ECO:0000256" key="1">
    <source>
        <dbReference type="SAM" id="MobiDB-lite"/>
    </source>
</evidence>
<reference evidence="2 3" key="1">
    <citation type="submission" date="2019-02" db="EMBL/GenBank/DDBJ databases">
        <title>Deep-cultivation of Planctomycetes and their phenomic and genomic characterization uncovers novel biology.</title>
        <authorList>
            <person name="Wiegand S."/>
            <person name="Jogler M."/>
            <person name="Boedeker C."/>
            <person name="Pinto D."/>
            <person name="Vollmers J."/>
            <person name="Rivas-Marin E."/>
            <person name="Kohn T."/>
            <person name="Peeters S.H."/>
            <person name="Heuer A."/>
            <person name="Rast P."/>
            <person name="Oberbeckmann S."/>
            <person name="Bunk B."/>
            <person name="Jeske O."/>
            <person name="Meyerdierks A."/>
            <person name="Storesund J.E."/>
            <person name="Kallscheuer N."/>
            <person name="Luecker S."/>
            <person name="Lage O.M."/>
            <person name="Pohl T."/>
            <person name="Merkel B.J."/>
            <person name="Hornburger P."/>
            <person name="Mueller R.-W."/>
            <person name="Bruemmer F."/>
            <person name="Labrenz M."/>
            <person name="Spormann A.M."/>
            <person name="Op den Camp H."/>
            <person name="Overmann J."/>
            <person name="Amann R."/>
            <person name="Jetten M.S.M."/>
            <person name="Mascher T."/>
            <person name="Medema M.H."/>
            <person name="Devos D.P."/>
            <person name="Kaster A.-K."/>
            <person name="Ovreas L."/>
            <person name="Rohde M."/>
            <person name="Galperin M.Y."/>
            <person name="Jogler C."/>
        </authorList>
    </citation>
    <scope>NUCLEOTIDE SEQUENCE [LARGE SCALE GENOMIC DNA]</scope>
    <source>
        <strain evidence="2 3">ElP</strain>
    </source>
</reference>
<dbReference type="RefSeq" id="WP_145270406.1">
    <property type="nucleotide sequence ID" value="NZ_CP036426.1"/>
</dbReference>
<organism evidence="2 3">
    <name type="scientific">Tautonia plasticadhaerens</name>
    <dbReference type="NCBI Taxonomy" id="2527974"/>
    <lineage>
        <taxon>Bacteria</taxon>
        <taxon>Pseudomonadati</taxon>
        <taxon>Planctomycetota</taxon>
        <taxon>Planctomycetia</taxon>
        <taxon>Isosphaerales</taxon>
        <taxon>Isosphaeraceae</taxon>
        <taxon>Tautonia</taxon>
    </lineage>
</organism>